<evidence type="ECO:0000313" key="4">
    <source>
        <dbReference type="Proteomes" id="UP000196052"/>
    </source>
</evidence>
<sequence>MERERMKKYDDGKKSAR</sequence>
<evidence type="ECO:0000313" key="3">
    <source>
        <dbReference type="Proteomes" id="UP000195728"/>
    </source>
</evidence>
<dbReference type="Proteomes" id="UP000196052">
    <property type="component" value="Unassembled WGS sequence"/>
</dbReference>
<reference evidence="3 4" key="2">
    <citation type="submission" date="2016-08" db="EMBL/GenBank/DDBJ databases">
        <authorList>
            <person name="Loux V."/>
            <person name="Rue O."/>
        </authorList>
    </citation>
    <scope>NUCLEOTIDE SEQUENCE [LARGE SCALE GENOMIC DNA]</scope>
    <source>
        <strain evidence="4">INRA Bc05-F1</strain>
        <strain evidence="2 3">WSBC_10311</strain>
    </source>
</reference>
<protein>
    <submittedName>
        <fullName evidence="1">Uncharacterized protein</fullName>
    </submittedName>
</protein>
<dbReference type="EMBL" id="FMBG01000012">
    <property type="protein sequence ID" value="SCC34621.1"/>
    <property type="molecule type" value="Genomic_DNA"/>
</dbReference>
<dbReference type="AlphaFoldDB" id="A0A1C4CWK3"/>
<accession>A0A1C4CWK3</accession>
<reference evidence="1" key="1">
    <citation type="submission" date="2016-08" db="EMBL/GenBank/DDBJ databases">
        <authorList>
            <person name="Seilhamer J.J."/>
        </authorList>
    </citation>
    <scope>NUCLEOTIDE SEQUENCE [LARGE SCALE GENOMIC DNA]</scope>
    <source>
        <strain evidence="1">INRA Bc05-F1</strain>
    </source>
</reference>
<evidence type="ECO:0000313" key="1">
    <source>
        <dbReference type="EMBL" id="SCC23439.1"/>
    </source>
</evidence>
<dbReference type="EMBL" id="FMBE01000013">
    <property type="protein sequence ID" value="SCC23439.1"/>
    <property type="molecule type" value="Genomic_DNA"/>
</dbReference>
<proteinExistence type="predicted"/>
<name>A0A1C4CWK3_9BACI</name>
<dbReference type="Proteomes" id="UP000195728">
    <property type="component" value="Unassembled WGS sequence"/>
</dbReference>
<gene>
    <name evidence="1" type="ORF">BC05F1_02219</name>
    <name evidence="2" type="ORF">BC10311_02796</name>
</gene>
<organism evidence="1 4">
    <name type="scientific">Bacillus wiedmannii</name>
    <dbReference type="NCBI Taxonomy" id="1890302"/>
    <lineage>
        <taxon>Bacteria</taxon>
        <taxon>Bacillati</taxon>
        <taxon>Bacillota</taxon>
        <taxon>Bacilli</taxon>
        <taxon>Bacillales</taxon>
        <taxon>Bacillaceae</taxon>
        <taxon>Bacillus</taxon>
        <taxon>Bacillus cereus group</taxon>
    </lineage>
</organism>
<evidence type="ECO:0000313" key="2">
    <source>
        <dbReference type="EMBL" id="SCC34621.1"/>
    </source>
</evidence>